<dbReference type="EMBL" id="CAIH01000276">
    <property type="protein sequence ID" value="CCH93991.1"/>
    <property type="molecule type" value="Genomic_DNA"/>
</dbReference>
<name>A0A822LCW0_MICAE</name>
<dbReference type="AlphaFoldDB" id="A0A822LCW0"/>
<dbReference type="Proteomes" id="UP000005806">
    <property type="component" value="Unassembled WGS sequence"/>
</dbReference>
<evidence type="ECO:0000313" key="1">
    <source>
        <dbReference type="EMBL" id="CCH93991.1"/>
    </source>
</evidence>
<proteinExistence type="predicted"/>
<protein>
    <submittedName>
        <fullName evidence="1">Uncharacterized protein</fullName>
    </submittedName>
</protein>
<reference evidence="1 2" key="1">
    <citation type="submission" date="2012-04" db="EMBL/GenBank/DDBJ databases">
        <authorList>
            <person name="Genoscope - CEA"/>
        </authorList>
    </citation>
    <scope>NUCLEOTIDE SEQUENCE [LARGE SCALE GENOMIC DNA]</scope>
    <source>
        <strain evidence="1 2">9432</strain>
    </source>
</reference>
<organism evidence="1 2">
    <name type="scientific">Microcystis aeruginosa PCC 9432</name>
    <dbReference type="NCBI Taxonomy" id="1160280"/>
    <lineage>
        <taxon>Bacteria</taxon>
        <taxon>Bacillati</taxon>
        <taxon>Cyanobacteriota</taxon>
        <taxon>Cyanophyceae</taxon>
        <taxon>Oscillatoriophycideae</taxon>
        <taxon>Chroococcales</taxon>
        <taxon>Microcystaceae</taxon>
        <taxon>Microcystis</taxon>
    </lineage>
</organism>
<comment type="caution">
    <text evidence="1">The sequence shown here is derived from an EMBL/GenBank/DDBJ whole genome shotgun (WGS) entry which is preliminary data.</text>
</comment>
<evidence type="ECO:0000313" key="2">
    <source>
        <dbReference type="Proteomes" id="UP000005806"/>
    </source>
</evidence>
<gene>
    <name evidence="1" type="ORF">MICCA_3470001</name>
</gene>
<accession>A0A822LCW0</accession>
<sequence>MNLKLDLAALEKQYQMTSKEFYQQFSRGILGDESDFIVWSGLYEMLLQNEANLQELK</sequence>